<dbReference type="Pfam" id="PF13460">
    <property type="entry name" value="NAD_binding_10"/>
    <property type="match status" value="1"/>
</dbReference>
<organism evidence="2 3">
    <name type="scientific">Phyllotreta striolata</name>
    <name type="common">Striped flea beetle</name>
    <name type="synonym">Crioceris striolata</name>
    <dbReference type="NCBI Taxonomy" id="444603"/>
    <lineage>
        <taxon>Eukaryota</taxon>
        <taxon>Metazoa</taxon>
        <taxon>Ecdysozoa</taxon>
        <taxon>Arthropoda</taxon>
        <taxon>Hexapoda</taxon>
        <taxon>Insecta</taxon>
        <taxon>Pterygota</taxon>
        <taxon>Neoptera</taxon>
        <taxon>Endopterygota</taxon>
        <taxon>Coleoptera</taxon>
        <taxon>Polyphaga</taxon>
        <taxon>Cucujiformia</taxon>
        <taxon>Chrysomeloidea</taxon>
        <taxon>Chrysomelidae</taxon>
        <taxon>Galerucinae</taxon>
        <taxon>Alticini</taxon>
        <taxon>Phyllotreta</taxon>
    </lineage>
</organism>
<keyword evidence="3" id="KW-1185">Reference proteome</keyword>
<dbReference type="InterPro" id="IPR036291">
    <property type="entry name" value="NAD(P)-bd_dom_sf"/>
</dbReference>
<evidence type="ECO:0000259" key="1">
    <source>
        <dbReference type="Pfam" id="PF13460"/>
    </source>
</evidence>
<dbReference type="SUPFAM" id="SSF51735">
    <property type="entry name" value="NAD(P)-binding Rossmann-fold domains"/>
    <property type="match status" value="1"/>
</dbReference>
<dbReference type="InterPro" id="IPR051606">
    <property type="entry name" value="Polyketide_Oxido-like"/>
</dbReference>
<reference evidence="2" key="1">
    <citation type="submission" date="2022-01" db="EMBL/GenBank/DDBJ databases">
        <authorList>
            <person name="King R."/>
        </authorList>
    </citation>
    <scope>NUCLEOTIDE SEQUENCE</scope>
</reference>
<dbReference type="Proteomes" id="UP001153712">
    <property type="component" value="Chromosome 6"/>
</dbReference>
<dbReference type="GO" id="GO:0004074">
    <property type="term" value="F:biliverdin reductase [NAD(P)H] activity"/>
    <property type="evidence" value="ECO:0007669"/>
    <property type="project" value="TreeGrafter"/>
</dbReference>
<dbReference type="PANTHER" id="PTHR43355:SF2">
    <property type="entry name" value="FLAVIN REDUCTASE (NADPH)"/>
    <property type="match status" value="1"/>
</dbReference>
<sequence>MNKIVIFGSTGMTGLCAVESAIKKGLNVRAFVRDPSKLPDHLRDNVEIVKGDILEYDSVLNAVRGVEGVVVAVGTRNDLSPTTALSEGLKNIIKAMEESNVEVISVCLSAFLFYEPQKVPPRFHDLNADHQRMLDVLKGTNLKYIACFPPHIADQPPVGYQVKNGESPGGRVITKHDLGLFLVESLTKPEHYGQIVGICNNHAQ</sequence>
<evidence type="ECO:0000313" key="2">
    <source>
        <dbReference type="EMBL" id="CAG9863238.1"/>
    </source>
</evidence>
<accession>A0A9N9XT24</accession>
<dbReference type="OrthoDB" id="419598at2759"/>
<feature type="domain" description="NAD(P)-binding" evidence="1">
    <location>
        <begin position="8"/>
        <end position="189"/>
    </location>
</feature>
<dbReference type="AlphaFoldDB" id="A0A9N9XT24"/>
<protein>
    <recommendedName>
        <fullName evidence="1">NAD(P)-binding domain-containing protein</fullName>
    </recommendedName>
</protein>
<name>A0A9N9XT24_PHYSR</name>
<evidence type="ECO:0000313" key="3">
    <source>
        <dbReference type="Proteomes" id="UP001153712"/>
    </source>
</evidence>
<proteinExistence type="predicted"/>
<gene>
    <name evidence="2" type="ORF">PHYEVI_LOCUS9536</name>
</gene>
<dbReference type="Gene3D" id="3.40.50.720">
    <property type="entry name" value="NAD(P)-binding Rossmann-like Domain"/>
    <property type="match status" value="1"/>
</dbReference>
<dbReference type="PANTHER" id="PTHR43355">
    <property type="entry name" value="FLAVIN REDUCTASE (NADPH)"/>
    <property type="match status" value="1"/>
</dbReference>
<dbReference type="GO" id="GO:0042602">
    <property type="term" value="F:riboflavin reductase (NADPH) activity"/>
    <property type="evidence" value="ECO:0007669"/>
    <property type="project" value="TreeGrafter"/>
</dbReference>
<dbReference type="InterPro" id="IPR016040">
    <property type="entry name" value="NAD(P)-bd_dom"/>
</dbReference>
<dbReference type="EMBL" id="OU900099">
    <property type="protein sequence ID" value="CAG9863238.1"/>
    <property type="molecule type" value="Genomic_DNA"/>
</dbReference>